<feature type="domain" description="Aminoglycoside phosphotransferase" evidence="2">
    <location>
        <begin position="16"/>
        <end position="146"/>
    </location>
</feature>
<reference evidence="4" key="1">
    <citation type="submission" date="2014-10" db="EMBL/GenBank/DDBJ databases">
        <authorList>
            <person name="King R."/>
        </authorList>
    </citation>
    <scope>NUCLEOTIDE SEQUENCE [LARGE SCALE GENOMIC DNA]</scope>
    <source>
        <strain evidence="4">A3/5</strain>
    </source>
</reference>
<accession>A0A2L2TDE6</accession>
<dbReference type="InterPro" id="IPR011009">
    <property type="entry name" value="Kinase-like_dom_sf"/>
</dbReference>
<dbReference type="PANTHER" id="PTHR21310">
    <property type="entry name" value="AMINOGLYCOSIDE PHOSPHOTRANSFERASE-RELATED-RELATED"/>
    <property type="match status" value="1"/>
</dbReference>
<dbReference type="Pfam" id="PF01636">
    <property type="entry name" value="APH"/>
    <property type="match status" value="1"/>
</dbReference>
<name>A0A2L2TDE6_9HYPO</name>
<dbReference type="STRING" id="56646.A0A2L2TDE6"/>
<dbReference type="AlphaFoldDB" id="A0A2L2TDE6"/>
<evidence type="ECO:0000313" key="4">
    <source>
        <dbReference type="Proteomes" id="UP000245910"/>
    </source>
</evidence>
<dbReference type="InterPro" id="IPR002575">
    <property type="entry name" value="Aminoglycoside_PTrfase"/>
</dbReference>
<dbReference type="Proteomes" id="UP000245910">
    <property type="component" value="Chromosome III"/>
</dbReference>
<keyword evidence="4" id="KW-1185">Reference proteome</keyword>
<protein>
    <recommendedName>
        <fullName evidence="2">Aminoglycoside phosphotransferase domain-containing protein</fullName>
    </recommendedName>
</protein>
<dbReference type="KEGG" id="fvn:FVRRES_09079"/>
<dbReference type="InterPro" id="IPR051678">
    <property type="entry name" value="AGP_Transferase"/>
</dbReference>
<evidence type="ECO:0000259" key="2">
    <source>
        <dbReference type="Pfam" id="PF01636"/>
    </source>
</evidence>
<sequence length="153" mass="17749">MQHIKGQMTAHGWTSRSDESKTRILEQLRDMVTELRSVTPPEGTKVSSIEGGPFYDCRLPSRLYWGPYASVRKFHEALVDNIPWDAEYTNYPDLVELFEFYRQVENEIVLTHGDLSSLNILARGDRVVGIVDWETAGWFPAYWEYTTARYVNP</sequence>
<organism evidence="3 4">
    <name type="scientific">Fusarium venenatum</name>
    <dbReference type="NCBI Taxonomy" id="56646"/>
    <lineage>
        <taxon>Eukaryota</taxon>
        <taxon>Fungi</taxon>
        <taxon>Dikarya</taxon>
        <taxon>Ascomycota</taxon>
        <taxon>Pezizomycotina</taxon>
        <taxon>Sordariomycetes</taxon>
        <taxon>Hypocreomycetidae</taxon>
        <taxon>Hypocreales</taxon>
        <taxon>Nectriaceae</taxon>
        <taxon>Fusarium</taxon>
    </lineage>
</organism>
<dbReference type="GeneID" id="37260718"/>
<dbReference type="EMBL" id="LN649231">
    <property type="protein sequence ID" value="CEI69002.1"/>
    <property type="molecule type" value="Genomic_DNA"/>
</dbReference>
<evidence type="ECO:0000256" key="1">
    <source>
        <dbReference type="SAM" id="MobiDB-lite"/>
    </source>
</evidence>
<dbReference type="Gene3D" id="3.90.1200.10">
    <property type="match status" value="1"/>
</dbReference>
<dbReference type="SUPFAM" id="SSF56112">
    <property type="entry name" value="Protein kinase-like (PK-like)"/>
    <property type="match status" value="1"/>
</dbReference>
<dbReference type="PANTHER" id="PTHR21310:SF55">
    <property type="entry name" value="AMINOGLYCOSIDE PHOSPHOTRANSFERASE DOMAIN-CONTAINING PROTEIN"/>
    <property type="match status" value="1"/>
</dbReference>
<proteinExistence type="predicted"/>
<dbReference type="RefSeq" id="XP_025592717.1">
    <property type="nucleotide sequence ID" value="XM_025737903.2"/>
</dbReference>
<evidence type="ECO:0000313" key="3">
    <source>
        <dbReference type="EMBL" id="CEI69002.1"/>
    </source>
</evidence>
<feature type="region of interest" description="Disordered" evidence="1">
    <location>
        <begin position="1"/>
        <end position="20"/>
    </location>
</feature>